<dbReference type="AlphaFoldDB" id="A0A841R3C4"/>
<evidence type="ECO:0000313" key="2">
    <source>
        <dbReference type="Proteomes" id="UP000591941"/>
    </source>
</evidence>
<gene>
    <name evidence="1" type="ORF">HNR45_000924</name>
</gene>
<protein>
    <submittedName>
        <fullName evidence="1">Uncharacterized protein</fullName>
    </submittedName>
</protein>
<comment type="caution">
    <text evidence="1">The sequence shown here is derived from an EMBL/GenBank/DDBJ whole genome shotgun (WGS) entry which is preliminary data.</text>
</comment>
<organism evidence="1 2">
    <name type="scientific">Negativicoccus succinicivorans</name>
    <dbReference type="NCBI Taxonomy" id="620903"/>
    <lineage>
        <taxon>Bacteria</taxon>
        <taxon>Bacillati</taxon>
        <taxon>Bacillota</taxon>
        <taxon>Negativicutes</taxon>
        <taxon>Veillonellales</taxon>
        <taxon>Veillonellaceae</taxon>
        <taxon>Negativicoccus</taxon>
    </lineage>
</organism>
<dbReference type="RefSeq" id="WP_159822890.1">
    <property type="nucleotide sequence ID" value="NZ_CABWNB010000002.1"/>
</dbReference>
<proteinExistence type="predicted"/>
<dbReference type="GeneID" id="93486205"/>
<keyword evidence="2" id="KW-1185">Reference proteome</keyword>
<dbReference type="Proteomes" id="UP000591941">
    <property type="component" value="Unassembled WGS sequence"/>
</dbReference>
<dbReference type="EMBL" id="JACHHI010000003">
    <property type="protein sequence ID" value="MBB6477891.1"/>
    <property type="molecule type" value="Genomic_DNA"/>
</dbReference>
<sequence length="217" mass="24550">METNRAALIYAQAAASDGRFLRLHEAARRVFGQEADRRYAEVVLQYGKPQTPDYRLEDLLPADTDDLTPLATVVRTALTREAAYIAALYDFEVAPASELTAGIWTRDGQRQGMEARRSALSVDTALQAAQTLTQSLWGIPTWPQEVNVLAASDELFAWEMPLPFLQDIWRDIELAQEEWLTLWALWLRAYVHALTPACHFVADETTSPQRFIITKVK</sequence>
<evidence type="ECO:0000313" key="1">
    <source>
        <dbReference type="EMBL" id="MBB6477891.1"/>
    </source>
</evidence>
<accession>A0A841R3C4</accession>
<name>A0A841R3C4_9FIRM</name>
<reference evidence="1 2" key="1">
    <citation type="submission" date="2020-08" db="EMBL/GenBank/DDBJ databases">
        <title>Genomic Encyclopedia of Type Strains, Phase IV (KMG-IV): sequencing the most valuable type-strain genomes for metagenomic binning, comparative biology and taxonomic classification.</title>
        <authorList>
            <person name="Goeker M."/>
        </authorList>
    </citation>
    <scope>NUCLEOTIDE SEQUENCE [LARGE SCALE GENOMIC DNA]</scope>
    <source>
        <strain evidence="1 2">DSM 21255</strain>
    </source>
</reference>